<keyword evidence="3" id="KW-1185">Reference proteome</keyword>
<accession>A0AAV9VSR8</accession>
<dbReference type="EMBL" id="JAVHJL010000012">
    <property type="protein sequence ID" value="KAK6495868.1"/>
    <property type="molecule type" value="Genomic_DNA"/>
</dbReference>
<protein>
    <submittedName>
        <fullName evidence="2">Uncharacterized protein</fullName>
    </submittedName>
</protein>
<dbReference type="AlphaFoldDB" id="A0AAV9VSR8"/>
<proteinExistence type="predicted"/>
<feature type="region of interest" description="Disordered" evidence="1">
    <location>
        <begin position="1"/>
        <end position="103"/>
    </location>
</feature>
<sequence length="103" mass="10793">MPSTVVLDSDDTPSTLESSISVNDAEVGSIPMIRSSSPLQMHHSASDDNSEGSLSSTRHSDYSPTTGVEDPSDSRCAPGDAATSIDTGPAFQKALSRKKTWPP</sequence>
<feature type="compositionally biased region" description="Polar residues" evidence="1">
    <location>
        <begin position="12"/>
        <end position="22"/>
    </location>
</feature>
<evidence type="ECO:0000256" key="1">
    <source>
        <dbReference type="SAM" id="MobiDB-lite"/>
    </source>
</evidence>
<feature type="compositionally biased region" description="Polar residues" evidence="1">
    <location>
        <begin position="51"/>
        <end position="66"/>
    </location>
</feature>
<evidence type="ECO:0000313" key="2">
    <source>
        <dbReference type="EMBL" id="KAK6495868.1"/>
    </source>
</evidence>
<dbReference type="Proteomes" id="UP001370758">
    <property type="component" value="Unassembled WGS sequence"/>
</dbReference>
<evidence type="ECO:0000313" key="3">
    <source>
        <dbReference type="Proteomes" id="UP001370758"/>
    </source>
</evidence>
<gene>
    <name evidence="2" type="ORF">TWF481_002913</name>
</gene>
<reference evidence="2 3" key="1">
    <citation type="submission" date="2023-08" db="EMBL/GenBank/DDBJ databases">
        <authorList>
            <person name="Palmer J.M."/>
        </authorList>
    </citation>
    <scope>NUCLEOTIDE SEQUENCE [LARGE SCALE GENOMIC DNA]</scope>
    <source>
        <strain evidence="2 3">TWF481</strain>
    </source>
</reference>
<name>A0AAV9VSR8_9PEZI</name>
<comment type="caution">
    <text evidence="2">The sequence shown here is derived from an EMBL/GenBank/DDBJ whole genome shotgun (WGS) entry which is preliminary data.</text>
</comment>
<organism evidence="2 3">
    <name type="scientific">Arthrobotrys musiformis</name>
    <dbReference type="NCBI Taxonomy" id="47236"/>
    <lineage>
        <taxon>Eukaryota</taxon>
        <taxon>Fungi</taxon>
        <taxon>Dikarya</taxon>
        <taxon>Ascomycota</taxon>
        <taxon>Pezizomycotina</taxon>
        <taxon>Orbiliomycetes</taxon>
        <taxon>Orbiliales</taxon>
        <taxon>Orbiliaceae</taxon>
        <taxon>Arthrobotrys</taxon>
    </lineage>
</organism>